<accession>A0A443RU50</accession>
<reference evidence="1 2" key="1">
    <citation type="journal article" date="2018" name="Gigascience">
        <title>Genomes of trombidid mites reveal novel predicted allergens and laterally-transferred genes associated with secondary metabolism.</title>
        <authorList>
            <person name="Dong X."/>
            <person name="Chaisiri K."/>
            <person name="Xia D."/>
            <person name="Armstrong S.D."/>
            <person name="Fang Y."/>
            <person name="Donnelly M.J."/>
            <person name="Kadowaki T."/>
            <person name="McGarry J.W."/>
            <person name="Darby A.C."/>
            <person name="Makepeace B.L."/>
        </authorList>
    </citation>
    <scope>NUCLEOTIDE SEQUENCE [LARGE SCALE GENOMIC DNA]</scope>
    <source>
        <strain evidence="1">UoL-UT</strain>
    </source>
</reference>
<proteinExistence type="predicted"/>
<dbReference type="VEuPathDB" id="VectorBase:LDEU013178"/>
<organism evidence="1 2">
    <name type="scientific">Leptotrombidium deliense</name>
    <dbReference type="NCBI Taxonomy" id="299467"/>
    <lineage>
        <taxon>Eukaryota</taxon>
        <taxon>Metazoa</taxon>
        <taxon>Ecdysozoa</taxon>
        <taxon>Arthropoda</taxon>
        <taxon>Chelicerata</taxon>
        <taxon>Arachnida</taxon>
        <taxon>Acari</taxon>
        <taxon>Acariformes</taxon>
        <taxon>Trombidiformes</taxon>
        <taxon>Prostigmata</taxon>
        <taxon>Anystina</taxon>
        <taxon>Parasitengona</taxon>
        <taxon>Trombiculoidea</taxon>
        <taxon>Trombiculidae</taxon>
        <taxon>Leptotrombidium</taxon>
    </lineage>
</organism>
<protein>
    <submittedName>
        <fullName evidence="1">Uncharacterized protein</fullName>
    </submittedName>
</protein>
<keyword evidence="2" id="KW-1185">Reference proteome</keyword>
<name>A0A443RU50_9ACAR</name>
<evidence type="ECO:0000313" key="1">
    <source>
        <dbReference type="EMBL" id="RWS18862.1"/>
    </source>
</evidence>
<comment type="caution">
    <text evidence="1">The sequence shown here is derived from an EMBL/GenBank/DDBJ whole genome shotgun (WGS) entry which is preliminary data.</text>
</comment>
<dbReference type="AlphaFoldDB" id="A0A443RU50"/>
<evidence type="ECO:0000313" key="2">
    <source>
        <dbReference type="Proteomes" id="UP000288716"/>
    </source>
</evidence>
<dbReference type="Proteomes" id="UP000288716">
    <property type="component" value="Unassembled WGS sequence"/>
</dbReference>
<gene>
    <name evidence="1" type="ORF">B4U80_09739</name>
</gene>
<dbReference type="EMBL" id="NCKV01033174">
    <property type="protein sequence ID" value="RWS18862.1"/>
    <property type="molecule type" value="Genomic_DNA"/>
</dbReference>
<sequence length="100" mass="11131">MTDVDNIKILDVGVLCVQCSFCKGLSFMSEVGRSRNSCCHSGKIKLCKISKFPSVLQDLLYGKMNSQAIFVKMCEAITTHSLSHHLTARQSTFMEEVLIV</sequence>